<dbReference type="HOGENOM" id="CLU_1749909_0_0_1"/>
<sequence>MFELAHSSPLQLVSLVLAFVAVVYYVHFRQLRQKRALLPPGPPGSPRAKYQPRLIQKWIEEYGPVISLSQGNDVLVIVGRHQVVSDSVVWPRVVVASYIMLINVLELLERHECMTTGTQIELDWYSQVSTKGSLIRPGWGRAKLAEYWT</sequence>
<organism evidence="2 3">
    <name type="scientific">Hydnomerulius pinastri MD-312</name>
    <dbReference type="NCBI Taxonomy" id="994086"/>
    <lineage>
        <taxon>Eukaryota</taxon>
        <taxon>Fungi</taxon>
        <taxon>Dikarya</taxon>
        <taxon>Basidiomycota</taxon>
        <taxon>Agaricomycotina</taxon>
        <taxon>Agaricomycetes</taxon>
        <taxon>Agaricomycetidae</taxon>
        <taxon>Boletales</taxon>
        <taxon>Boletales incertae sedis</taxon>
        <taxon>Leucogyrophana</taxon>
    </lineage>
</organism>
<evidence type="ECO:0000256" key="1">
    <source>
        <dbReference type="SAM" id="Phobius"/>
    </source>
</evidence>
<gene>
    <name evidence="2" type="ORF">HYDPIDRAFT_170174</name>
</gene>
<keyword evidence="1" id="KW-1133">Transmembrane helix</keyword>
<dbReference type="Proteomes" id="UP000053820">
    <property type="component" value="Unassembled WGS sequence"/>
</dbReference>
<feature type="transmembrane region" description="Helical" evidence="1">
    <location>
        <begin position="12"/>
        <end position="28"/>
    </location>
</feature>
<keyword evidence="1" id="KW-0472">Membrane</keyword>
<reference evidence="2 3" key="1">
    <citation type="submission" date="2014-04" db="EMBL/GenBank/DDBJ databases">
        <title>Evolutionary Origins and Diversification of the Mycorrhizal Mutualists.</title>
        <authorList>
            <consortium name="DOE Joint Genome Institute"/>
            <consortium name="Mycorrhizal Genomics Consortium"/>
            <person name="Kohler A."/>
            <person name="Kuo A."/>
            <person name="Nagy L.G."/>
            <person name="Floudas D."/>
            <person name="Copeland A."/>
            <person name="Barry K.W."/>
            <person name="Cichocki N."/>
            <person name="Veneault-Fourrey C."/>
            <person name="LaButti K."/>
            <person name="Lindquist E.A."/>
            <person name="Lipzen A."/>
            <person name="Lundell T."/>
            <person name="Morin E."/>
            <person name="Murat C."/>
            <person name="Riley R."/>
            <person name="Ohm R."/>
            <person name="Sun H."/>
            <person name="Tunlid A."/>
            <person name="Henrissat B."/>
            <person name="Grigoriev I.V."/>
            <person name="Hibbett D.S."/>
            <person name="Martin F."/>
        </authorList>
    </citation>
    <scope>NUCLEOTIDE SEQUENCE [LARGE SCALE GENOMIC DNA]</scope>
    <source>
        <strain evidence="2 3">MD-312</strain>
    </source>
</reference>
<keyword evidence="3" id="KW-1185">Reference proteome</keyword>
<dbReference type="AlphaFoldDB" id="A0A0C9W354"/>
<protein>
    <submittedName>
        <fullName evidence="2">Unplaced genomic scaffold scaffold_37, whole genome shotgun sequence</fullName>
    </submittedName>
</protein>
<name>A0A0C9W354_9AGAM</name>
<accession>A0A0C9W354</accession>
<evidence type="ECO:0000313" key="2">
    <source>
        <dbReference type="EMBL" id="KIJ60558.1"/>
    </source>
</evidence>
<evidence type="ECO:0000313" key="3">
    <source>
        <dbReference type="Proteomes" id="UP000053820"/>
    </source>
</evidence>
<keyword evidence="1" id="KW-0812">Transmembrane</keyword>
<dbReference type="EMBL" id="KN839871">
    <property type="protein sequence ID" value="KIJ60558.1"/>
    <property type="molecule type" value="Genomic_DNA"/>
</dbReference>
<proteinExistence type="predicted"/>